<evidence type="ECO:0000313" key="2">
    <source>
        <dbReference type="EMBL" id="REL28765.1"/>
    </source>
</evidence>
<dbReference type="OrthoDB" id="9147113at2"/>
<dbReference type="Gene3D" id="1.50.10.140">
    <property type="match status" value="1"/>
</dbReference>
<dbReference type="AlphaFoldDB" id="A0A3E0TXS5"/>
<evidence type="ECO:0000259" key="1">
    <source>
        <dbReference type="Pfam" id="PF11329"/>
    </source>
</evidence>
<sequence>MLLISLISACQSTYRSTGSPSYGEKVIEQSKPYYSKGQQPGRSGKLTEKEYKMAKVAWRYFENNYHPKTGLVNAVNNYPSTTLWDTASYLGALVTVRELGIINKHTFDSRLIPLLQTLNNMELYRNEVPNKVYNTITAKQVDYTNKPGEIGYSALDIGRFLIWMKIIKERYGEYADAIDNALLRWNYCKVVSKHGILYGAHGKKGQKTTYVQEGRLGYEEYAAKGFALWGFNTSRASKPEPYEIIKLFGHQIPYDARDPRSLKAHNYVVAESYVLDGIELNWDLANDRTSSNSTHTVPWMADFAQRIYKVQEARYIHTGILTARTEHQLKTSPYFVYDTIYTDGYAWNTITESGKYVPQYAAIALKGAIGMWGLWKTPYTDLLFSAVSDLYDEEKGFYEGRFENGTGLIKQFTANNNGIILETLLYKEQGKILQFSDNTNTRWDNVVKSEFVGLNKCLPGKR</sequence>
<gene>
    <name evidence="2" type="ORF">DXX93_01445</name>
</gene>
<dbReference type="InterPro" id="IPR021478">
    <property type="entry name" value="DUF3131"/>
</dbReference>
<evidence type="ECO:0000313" key="3">
    <source>
        <dbReference type="Proteomes" id="UP000256478"/>
    </source>
</evidence>
<proteinExistence type="predicted"/>
<dbReference type="Pfam" id="PF11329">
    <property type="entry name" value="DUF3131"/>
    <property type="match status" value="1"/>
</dbReference>
<organism evidence="2 3">
    <name type="scientific">Thalassotalea euphylliae</name>
    <dbReference type="NCBI Taxonomy" id="1655234"/>
    <lineage>
        <taxon>Bacteria</taxon>
        <taxon>Pseudomonadati</taxon>
        <taxon>Pseudomonadota</taxon>
        <taxon>Gammaproteobacteria</taxon>
        <taxon>Alteromonadales</taxon>
        <taxon>Colwelliaceae</taxon>
        <taxon>Thalassotalea</taxon>
    </lineage>
</organism>
<name>A0A3E0TXS5_9GAMM</name>
<comment type="caution">
    <text evidence="2">The sequence shown here is derived from an EMBL/GenBank/DDBJ whole genome shotgun (WGS) entry which is preliminary data.</text>
</comment>
<reference evidence="2 3" key="1">
    <citation type="submission" date="2018-08" db="EMBL/GenBank/DDBJ databases">
        <title>Thalassotalea euphylliae genome.</title>
        <authorList>
            <person name="Summers S."/>
            <person name="Rice S.A."/>
            <person name="Freckelton M.L."/>
            <person name="Nedved B.T."/>
            <person name="Hadfield M.G."/>
        </authorList>
    </citation>
    <scope>NUCLEOTIDE SEQUENCE [LARGE SCALE GENOMIC DNA]</scope>
    <source>
        <strain evidence="2 3">H1</strain>
    </source>
</reference>
<feature type="domain" description="DUF3131" evidence="1">
    <location>
        <begin position="53"/>
        <end position="430"/>
    </location>
</feature>
<protein>
    <submittedName>
        <fullName evidence="2">DUF3131 domain-containing protein</fullName>
    </submittedName>
</protein>
<accession>A0A3E0TXS5</accession>
<dbReference type="EMBL" id="QUOU01000001">
    <property type="protein sequence ID" value="REL28765.1"/>
    <property type="molecule type" value="Genomic_DNA"/>
</dbReference>
<dbReference type="Proteomes" id="UP000256478">
    <property type="component" value="Unassembled WGS sequence"/>
</dbReference>